<feature type="signal peptide" evidence="1">
    <location>
        <begin position="1"/>
        <end position="19"/>
    </location>
</feature>
<dbReference type="InterPro" id="IPR005586">
    <property type="entry name" value="ABC_trans_aux"/>
</dbReference>
<reference evidence="3 4" key="1">
    <citation type="journal article" date="2010" name="J. Bacteriol.">
        <title>Genome sequences of Oceanicola granulosus HTCC2516(T) and Oceanicola batsensis HTCC2597(TDelta).</title>
        <authorList>
            <person name="Thrash J.C."/>
            <person name="Cho J.C."/>
            <person name="Vergin K.L."/>
            <person name="Giovannoni S.J."/>
        </authorList>
    </citation>
    <scope>NUCLEOTIDE SEQUENCE [LARGE SCALE GENOMIC DNA]</scope>
    <source>
        <strain evidence="4">ATCC BAA-863 / DSM 15984 / KCTC 12145 / HTCC2597</strain>
    </source>
</reference>
<keyword evidence="1" id="KW-0732">Signal</keyword>
<name>A3TXS9_PSEBH</name>
<dbReference type="Proteomes" id="UP000004318">
    <property type="component" value="Unassembled WGS sequence"/>
</dbReference>
<evidence type="ECO:0000259" key="2">
    <source>
        <dbReference type="Pfam" id="PF03886"/>
    </source>
</evidence>
<evidence type="ECO:0000256" key="1">
    <source>
        <dbReference type="SAM" id="SignalP"/>
    </source>
</evidence>
<protein>
    <submittedName>
        <fullName evidence="3">Lipoprotein, putative</fullName>
    </submittedName>
</protein>
<feature type="domain" description="ABC-type transport auxiliary lipoprotein component" evidence="2">
    <location>
        <begin position="38"/>
        <end position="183"/>
    </location>
</feature>
<dbReference type="Pfam" id="PF03886">
    <property type="entry name" value="ABC_trans_aux"/>
    <property type="match status" value="1"/>
</dbReference>
<dbReference type="OrthoDB" id="7858211at2"/>
<dbReference type="SUPFAM" id="SSF159594">
    <property type="entry name" value="XCC0632-like"/>
    <property type="match status" value="1"/>
</dbReference>
<keyword evidence="3" id="KW-0449">Lipoprotein</keyword>
<evidence type="ECO:0000313" key="3">
    <source>
        <dbReference type="EMBL" id="EAQ02963.1"/>
    </source>
</evidence>
<accession>A3TXS9</accession>
<organism evidence="3 4">
    <name type="scientific">Pseudooceanicola batsensis (strain ATCC BAA-863 / DSM 15984 / KCTC 12145 / HTCC2597)</name>
    <name type="common">Oceanicola batsensis</name>
    <dbReference type="NCBI Taxonomy" id="252305"/>
    <lineage>
        <taxon>Bacteria</taxon>
        <taxon>Pseudomonadati</taxon>
        <taxon>Pseudomonadota</taxon>
        <taxon>Alphaproteobacteria</taxon>
        <taxon>Rhodobacterales</taxon>
        <taxon>Paracoccaceae</taxon>
        <taxon>Pseudooceanicola</taxon>
    </lineage>
</organism>
<dbReference type="HOGENOM" id="CLU_1446635_0_0_5"/>
<comment type="caution">
    <text evidence="3">The sequence shown here is derived from an EMBL/GenBank/DDBJ whole genome shotgun (WGS) entry which is preliminary data.</text>
</comment>
<sequence length="189" mass="20190">MILRPALLLVLVATLSACGGTVERYATGAPVVEEELPRISSRYRTVEVRQMSLPTYAASEEIATRDETGAIVSDKTTLWADEPARAMTLELSRYLGTITGAQVAAEPWPFLDRASVIIDVRVEEMVADADGAFRISGQYYVAPDSGNGGRSGLFSLAEPIRGEGASAIAAARTAVTKDLAEQITRSGLR</sequence>
<keyword evidence="4" id="KW-1185">Reference proteome</keyword>
<dbReference type="PROSITE" id="PS51257">
    <property type="entry name" value="PROKAR_LIPOPROTEIN"/>
    <property type="match status" value="1"/>
</dbReference>
<dbReference type="eggNOG" id="COG3009">
    <property type="taxonomic scope" value="Bacteria"/>
</dbReference>
<dbReference type="RefSeq" id="WP_009806719.1">
    <property type="nucleotide sequence ID" value="NZ_CH724131.1"/>
</dbReference>
<dbReference type="Gene3D" id="3.40.50.10610">
    <property type="entry name" value="ABC-type transport auxiliary lipoprotein component"/>
    <property type="match status" value="1"/>
</dbReference>
<evidence type="ECO:0000313" key="4">
    <source>
        <dbReference type="Proteomes" id="UP000004318"/>
    </source>
</evidence>
<feature type="chain" id="PRO_5002659556" evidence="1">
    <location>
        <begin position="20"/>
        <end position="189"/>
    </location>
</feature>
<dbReference type="EMBL" id="AAMO01000005">
    <property type="protein sequence ID" value="EAQ02963.1"/>
    <property type="molecule type" value="Genomic_DNA"/>
</dbReference>
<dbReference type="AlphaFoldDB" id="A3TXS9"/>
<dbReference type="STRING" id="252305.OB2597_12503"/>
<gene>
    <name evidence="3" type="ORF">OB2597_12503</name>
</gene>
<proteinExistence type="predicted"/>